<proteinExistence type="predicted"/>
<gene>
    <name evidence="1" type="ORF">JJB74_28965</name>
</gene>
<comment type="caution">
    <text evidence="1">The sequence shown here is derived from an EMBL/GenBank/DDBJ whole genome shotgun (WGS) entry which is preliminary data.</text>
</comment>
<evidence type="ECO:0000313" key="2">
    <source>
        <dbReference type="Proteomes" id="UP000622890"/>
    </source>
</evidence>
<keyword evidence="2" id="KW-1185">Reference proteome</keyword>
<sequence>MAPCRLSPCRIRRVVLDVPSHVDAVGIDSRPFREPDGTVVAIAEEPDPFWIEADFDAIEVGLDFHERAIAAGHRELAGLTRGNLLAPFLADVEIAVRQTYDLLICHSRSVVQALLARVAVRAVSRMDRLDGDALAFEDVQVEANADNIADRRNHALAHDALARGIGRQGLRNGFVRNHGKGAALIERMVFRVQYGRAVTAGAFLREEGEQLTSSPP</sequence>
<evidence type="ECO:0000313" key="1">
    <source>
        <dbReference type="EMBL" id="MBK4738664.1"/>
    </source>
</evidence>
<dbReference type="RefSeq" id="WP_200598031.1">
    <property type="nucleotide sequence ID" value="NZ_JAEPBG010000024.1"/>
</dbReference>
<reference evidence="1" key="1">
    <citation type="submission" date="2021-01" db="EMBL/GenBank/DDBJ databases">
        <title>Genome sequence of strain Noviherbaspirillum sp. DKR-6.</title>
        <authorList>
            <person name="Chaudhary D.K."/>
        </authorList>
    </citation>
    <scope>NUCLEOTIDE SEQUENCE</scope>
    <source>
        <strain evidence="1">DKR-6</strain>
    </source>
</reference>
<dbReference type="EMBL" id="JAEPBG010000024">
    <property type="protein sequence ID" value="MBK4738664.1"/>
    <property type="molecule type" value="Genomic_DNA"/>
</dbReference>
<name>A0A934SZQ6_9BURK</name>
<protein>
    <submittedName>
        <fullName evidence="1">Uncharacterized protein</fullName>
    </submittedName>
</protein>
<accession>A0A934SZQ6</accession>
<dbReference type="Proteomes" id="UP000622890">
    <property type="component" value="Unassembled WGS sequence"/>
</dbReference>
<organism evidence="1 2">
    <name type="scientific">Noviherbaspirillum pedocola</name>
    <dbReference type="NCBI Taxonomy" id="2801341"/>
    <lineage>
        <taxon>Bacteria</taxon>
        <taxon>Pseudomonadati</taxon>
        <taxon>Pseudomonadota</taxon>
        <taxon>Betaproteobacteria</taxon>
        <taxon>Burkholderiales</taxon>
        <taxon>Oxalobacteraceae</taxon>
        <taxon>Noviherbaspirillum</taxon>
    </lineage>
</organism>
<dbReference type="AlphaFoldDB" id="A0A934SZQ6"/>